<dbReference type="Pfam" id="PF07714">
    <property type="entry name" value="PK_Tyr_Ser-Thr"/>
    <property type="match status" value="1"/>
</dbReference>
<dbReference type="AlphaFoldDB" id="A0A8B8K1X1"/>
<keyword evidence="8" id="KW-0808">Transferase</keyword>
<evidence type="ECO:0000256" key="7">
    <source>
        <dbReference type="ARBA" id="ARBA00022614"/>
    </source>
</evidence>
<evidence type="ECO:0000256" key="16">
    <source>
        <dbReference type="ARBA" id="ARBA00022989"/>
    </source>
</evidence>
<keyword evidence="7" id="KW-0433">Leucine-rich repeat</keyword>
<keyword evidence="13" id="KW-0418">Kinase</keyword>
<dbReference type="InterPro" id="IPR011009">
    <property type="entry name" value="Kinase-like_dom_sf"/>
</dbReference>
<dbReference type="FunFam" id="3.80.10.10:FF:000400">
    <property type="entry name" value="Nuclear pore complex protein NUP107"/>
    <property type="match status" value="1"/>
</dbReference>
<dbReference type="InterPro" id="IPR000719">
    <property type="entry name" value="Prot_kinase_dom"/>
</dbReference>
<evidence type="ECO:0000256" key="12">
    <source>
        <dbReference type="ARBA" id="ARBA00022741"/>
    </source>
</evidence>
<comment type="catalytic activity">
    <reaction evidence="20">
        <text>L-threonyl-[protein] + ATP = O-phospho-L-threonyl-[protein] + ADP + H(+)</text>
        <dbReference type="Rhea" id="RHEA:46608"/>
        <dbReference type="Rhea" id="RHEA-COMP:11060"/>
        <dbReference type="Rhea" id="RHEA-COMP:11605"/>
        <dbReference type="ChEBI" id="CHEBI:15378"/>
        <dbReference type="ChEBI" id="CHEBI:30013"/>
        <dbReference type="ChEBI" id="CHEBI:30616"/>
        <dbReference type="ChEBI" id="CHEBI:61977"/>
        <dbReference type="ChEBI" id="CHEBI:456216"/>
        <dbReference type="EC" id="2.7.11.1"/>
    </reaction>
</comment>
<evidence type="ECO:0000256" key="6">
    <source>
        <dbReference type="ARBA" id="ARBA00022527"/>
    </source>
</evidence>
<evidence type="ECO:0000256" key="1">
    <source>
        <dbReference type="ARBA" id="ARBA00004170"/>
    </source>
</evidence>
<comment type="subcellular location">
    <subcellularLocation>
        <location evidence="1">Membrane</location>
        <topology evidence="1">Peripheral membrane protein</topology>
    </subcellularLocation>
    <subcellularLocation>
        <location evidence="2">Secreted</location>
        <location evidence="2">Cell wall</location>
    </subcellularLocation>
</comment>
<dbReference type="GO" id="GO:0006952">
    <property type="term" value="P:defense response"/>
    <property type="evidence" value="ECO:0007669"/>
    <property type="project" value="UniProtKB-KW"/>
</dbReference>
<keyword evidence="6" id="KW-0723">Serine/threonine-protein kinase</keyword>
<dbReference type="FunFam" id="1.10.510.10:FF:001023">
    <property type="entry name" value="Os07g0541700 protein"/>
    <property type="match status" value="1"/>
</dbReference>
<feature type="chain" id="PRO_5034084155" description="non-specific serine/threonine protein kinase" evidence="22">
    <location>
        <begin position="31"/>
        <end position="446"/>
    </location>
</feature>
<accession>A0A8B8K1X1</accession>
<dbReference type="InterPro" id="IPR051420">
    <property type="entry name" value="Ser_Thr_Kinases_DiverseReg"/>
</dbReference>
<evidence type="ECO:0000256" key="8">
    <source>
        <dbReference type="ARBA" id="ARBA00022679"/>
    </source>
</evidence>
<keyword evidence="24" id="KW-1185">Reference proteome</keyword>
<dbReference type="InterPro" id="IPR001611">
    <property type="entry name" value="Leu-rich_rpt"/>
</dbReference>
<evidence type="ECO:0000259" key="23">
    <source>
        <dbReference type="PROSITE" id="PS50011"/>
    </source>
</evidence>
<evidence type="ECO:0000256" key="19">
    <source>
        <dbReference type="ARBA" id="ARBA00038043"/>
    </source>
</evidence>
<dbReference type="PROSITE" id="PS00109">
    <property type="entry name" value="PROTEIN_KINASE_TYR"/>
    <property type="match status" value="1"/>
</dbReference>
<dbReference type="PANTHER" id="PTHR48005:SF16">
    <property type="entry name" value="MDIS1-INTERACTING RECEPTOR LIKE KINASE 2-LIKE ISOFORM X1"/>
    <property type="match status" value="1"/>
</dbReference>
<keyword evidence="14" id="KW-0611">Plant defense</keyword>
<reference evidence="25" key="2">
    <citation type="submission" date="2025-08" db="UniProtKB">
        <authorList>
            <consortium name="RefSeq"/>
        </authorList>
    </citation>
    <scope>IDENTIFICATION</scope>
    <source>
        <tissue evidence="25">Young leaves</tissue>
    </source>
</reference>
<keyword evidence="18" id="KW-1015">Disulfide bond</keyword>
<comment type="similarity">
    <text evidence="19">Belongs to the polygalacturonase-inhibiting protein family.</text>
</comment>
<proteinExistence type="inferred from homology"/>
<keyword evidence="4" id="KW-0134">Cell wall</keyword>
<dbReference type="PANTHER" id="PTHR48005">
    <property type="entry name" value="LEUCINE RICH REPEAT KINASE 2"/>
    <property type="match status" value="1"/>
</dbReference>
<dbReference type="EC" id="2.7.11.1" evidence="3"/>
<dbReference type="Proteomes" id="UP000694853">
    <property type="component" value="Unplaced"/>
</dbReference>
<evidence type="ECO:0000256" key="18">
    <source>
        <dbReference type="ARBA" id="ARBA00023157"/>
    </source>
</evidence>
<reference evidence="24" key="1">
    <citation type="journal article" date="2019" name="Toxins">
        <title>Detection of Abrin-Like and Prepropulchellin-Like Toxin Genes and Transcripts Using Whole Genome Sequencing and Full-Length Transcript Sequencing of Abrus precatorius.</title>
        <authorList>
            <person name="Hovde B.T."/>
            <person name="Daligault H.E."/>
            <person name="Hanschen E.R."/>
            <person name="Kunde Y.A."/>
            <person name="Johnson M.B."/>
            <person name="Starkenburg S.R."/>
            <person name="Johnson S.L."/>
        </authorList>
    </citation>
    <scope>NUCLEOTIDE SEQUENCE [LARGE SCALE GENOMIC DNA]</scope>
</reference>
<dbReference type="Gene3D" id="3.80.10.10">
    <property type="entry name" value="Ribonuclease Inhibitor"/>
    <property type="match status" value="1"/>
</dbReference>
<keyword evidence="15" id="KW-0067">ATP-binding</keyword>
<evidence type="ECO:0000256" key="3">
    <source>
        <dbReference type="ARBA" id="ARBA00012513"/>
    </source>
</evidence>
<dbReference type="SUPFAM" id="SSF56112">
    <property type="entry name" value="Protein kinase-like (PK-like)"/>
    <property type="match status" value="1"/>
</dbReference>
<dbReference type="Pfam" id="PF13855">
    <property type="entry name" value="LRR_8"/>
    <property type="match status" value="1"/>
</dbReference>
<organism evidence="24 25">
    <name type="scientific">Abrus precatorius</name>
    <name type="common">Indian licorice</name>
    <name type="synonym">Glycine abrus</name>
    <dbReference type="NCBI Taxonomy" id="3816"/>
    <lineage>
        <taxon>Eukaryota</taxon>
        <taxon>Viridiplantae</taxon>
        <taxon>Streptophyta</taxon>
        <taxon>Embryophyta</taxon>
        <taxon>Tracheophyta</taxon>
        <taxon>Spermatophyta</taxon>
        <taxon>Magnoliopsida</taxon>
        <taxon>eudicotyledons</taxon>
        <taxon>Gunneridae</taxon>
        <taxon>Pentapetalae</taxon>
        <taxon>rosids</taxon>
        <taxon>fabids</taxon>
        <taxon>Fabales</taxon>
        <taxon>Fabaceae</taxon>
        <taxon>Papilionoideae</taxon>
        <taxon>50 kb inversion clade</taxon>
        <taxon>NPAAA clade</taxon>
        <taxon>indigoferoid/millettioid clade</taxon>
        <taxon>Abreae</taxon>
        <taxon>Abrus</taxon>
    </lineage>
</organism>
<keyword evidence="17" id="KW-0472">Membrane</keyword>
<evidence type="ECO:0000256" key="21">
    <source>
        <dbReference type="ARBA" id="ARBA00048679"/>
    </source>
</evidence>
<evidence type="ECO:0000256" key="17">
    <source>
        <dbReference type="ARBA" id="ARBA00023136"/>
    </source>
</evidence>
<protein>
    <recommendedName>
        <fullName evidence="3">non-specific serine/threonine protein kinase</fullName>
        <ecNumber evidence="3">2.7.11.1</ecNumber>
    </recommendedName>
</protein>
<name>A0A8B8K1X1_ABRPR</name>
<dbReference type="GO" id="GO:0016020">
    <property type="term" value="C:membrane"/>
    <property type="evidence" value="ECO:0007669"/>
    <property type="project" value="UniProtKB-SubCell"/>
</dbReference>
<evidence type="ECO:0000256" key="2">
    <source>
        <dbReference type="ARBA" id="ARBA00004191"/>
    </source>
</evidence>
<evidence type="ECO:0000256" key="13">
    <source>
        <dbReference type="ARBA" id="ARBA00022777"/>
    </source>
</evidence>
<evidence type="ECO:0000256" key="9">
    <source>
        <dbReference type="ARBA" id="ARBA00022692"/>
    </source>
</evidence>
<keyword evidence="11" id="KW-0677">Repeat</keyword>
<comment type="catalytic activity">
    <reaction evidence="21">
        <text>L-seryl-[protein] + ATP = O-phospho-L-seryl-[protein] + ADP + H(+)</text>
        <dbReference type="Rhea" id="RHEA:17989"/>
        <dbReference type="Rhea" id="RHEA-COMP:9863"/>
        <dbReference type="Rhea" id="RHEA-COMP:11604"/>
        <dbReference type="ChEBI" id="CHEBI:15378"/>
        <dbReference type="ChEBI" id="CHEBI:29999"/>
        <dbReference type="ChEBI" id="CHEBI:30616"/>
        <dbReference type="ChEBI" id="CHEBI:83421"/>
        <dbReference type="ChEBI" id="CHEBI:456216"/>
        <dbReference type="EC" id="2.7.11.1"/>
    </reaction>
</comment>
<evidence type="ECO:0000256" key="5">
    <source>
        <dbReference type="ARBA" id="ARBA00022525"/>
    </source>
</evidence>
<evidence type="ECO:0000256" key="15">
    <source>
        <dbReference type="ARBA" id="ARBA00022840"/>
    </source>
</evidence>
<evidence type="ECO:0000256" key="22">
    <source>
        <dbReference type="SAM" id="SignalP"/>
    </source>
</evidence>
<dbReference type="GO" id="GO:0004674">
    <property type="term" value="F:protein serine/threonine kinase activity"/>
    <property type="evidence" value="ECO:0007669"/>
    <property type="project" value="UniProtKB-KW"/>
</dbReference>
<dbReference type="SUPFAM" id="SSF52058">
    <property type="entry name" value="L domain-like"/>
    <property type="match status" value="1"/>
</dbReference>
<dbReference type="InterPro" id="IPR001245">
    <property type="entry name" value="Ser-Thr/Tyr_kinase_cat_dom"/>
</dbReference>
<keyword evidence="12" id="KW-0547">Nucleotide-binding</keyword>
<dbReference type="PROSITE" id="PS50011">
    <property type="entry name" value="PROTEIN_KINASE_DOM"/>
    <property type="match status" value="1"/>
</dbReference>
<evidence type="ECO:0000256" key="14">
    <source>
        <dbReference type="ARBA" id="ARBA00022821"/>
    </source>
</evidence>
<dbReference type="InterPro" id="IPR008266">
    <property type="entry name" value="Tyr_kinase_AS"/>
</dbReference>
<keyword evidence="16" id="KW-1133">Transmembrane helix</keyword>
<evidence type="ECO:0000256" key="4">
    <source>
        <dbReference type="ARBA" id="ARBA00022512"/>
    </source>
</evidence>
<dbReference type="OrthoDB" id="676979at2759"/>
<dbReference type="KEGG" id="aprc:113851127"/>
<dbReference type="RefSeq" id="XP_027337409.1">
    <property type="nucleotide sequence ID" value="XM_027481608.1"/>
</dbReference>
<dbReference type="Gene3D" id="1.10.510.10">
    <property type="entry name" value="Transferase(Phosphotransferase) domain 1"/>
    <property type="match status" value="1"/>
</dbReference>
<dbReference type="GeneID" id="113851127"/>
<dbReference type="GO" id="GO:0005524">
    <property type="term" value="F:ATP binding"/>
    <property type="evidence" value="ECO:0007669"/>
    <property type="project" value="UniProtKB-KW"/>
</dbReference>
<evidence type="ECO:0000256" key="11">
    <source>
        <dbReference type="ARBA" id="ARBA00022737"/>
    </source>
</evidence>
<keyword evidence="5" id="KW-0964">Secreted</keyword>
<evidence type="ECO:0000313" key="24">
    <source>
        <dbReference type="Proteomes" id="UP000694853"/>
    </source>
</evidence>
<keyword evidence="10 22" id="KW-0732">Signal</keyword>
<feature type="signal peptide" evidence="22">
    <location>
        <begin position="1"/>
        <end position="30"/>
    </location>
</feature>
<keyword evidence="9" id="KW-0812">Transmembrane</keyword>
<evidence type="ECO:0000256" key="10">
    <source>
        <dbReference type="ARBA" id="ARBA00022729"/>
    </source>
</evidence>
<gene>
    <name evidence="25" type="primary">LOC113851127</name>
</gene>
<evidence type="ECO:0000256" key="20">
    <source>
        <dbReference type="ARBA" id="ARBA00047899"/>
    </source>
</evidence>
<feature type="domain" description="Protein kinase" evidence="23">
    <location>
        <begin position="155"/>
        <end position="414"/>
    </location>
</feature>
<dbReference type="InterPro" id="IPR032675">
    <property type="entry name" value="LRR_dom_sf"/>
</dbReference>
<sequence length="446" mass="49519">MALNSGCSLLVMALIFGSSSYVLFLQPVIATSMPPSNSSSINQELQALLQSGWCNDHLNISNHCDWNGIICNEDGSVTNIDAWAFNIPQSEELLQIKNLNVTAFTNLVRLDLYALELTGTIPMEIGTLTKFTHLDLSNNHIHGRIPKELLNLTQLEKLDLSCNSLGGVIPSAFDQLENLTYLGLRSNQIQVQSRILLVKSFRNEVKMLTKIRNRNIVKLHGFCLHKRCMFLVYQYMENGSLFYALNNDVEAAELNWSKRVNIIRGMAHALSYMHHDCTPPIVHRDVTSSNILLNSQLEAFISDFGTARLLDPDSSNNTLVVGTYGYIAPELAYTLTVTEKCDVYSFGVVALETLISNLSTQSKLLKDLVDSRVPLPSNPKIAKDIVIVIMLALACVNSKPNSRPSMQQVVHELHGSKLPLCLPLSEISIHHIMTRDISSSCVTGPK</sequence>
<evidence type="ECO:0000313" key="25">
    <source>
        <dbReference type="RefSeq" id="XP_027337409.1"/>
    </source>
</evidence>